<name>A0A382J4E7_9ZZZZ</name>
<dbReference type="InterPro" id="IPR023606">
    <property type="entry name" value="CoA-Trfase_III_dom_1_sf"/>
</dbReference>
<dbReference type="PANTHER" id="PTHR48207:SF3">
    <property type="entry name" value="SUCCINATE--HYDROXYMETHYLGLUTARATE COA-TRANSFERASE"/>
    <property type="match status" value="1"/>
</dbReference>
<reference evidence="2" key="1">
    <citation type="submission" date="2018-05" db="EMBL/GenBank/DDBJ databases">
        <authorList>
            <person name="Lanie J.A."/>
            <person name="Ng W.-L."/>
            <person name="Kazmierczak K.M."/>
            <person name="Andrzejewski T.M."/>
            <person name="Davidsen T.M."/>
            <person name="Wayne K.J."/>
            <person name="Tettelin H."/>
            <person name="Glass J.I."/>
            <person name="Rusch D."/>
            <person name="Podicherti R."/>
            <person name="Tsui H.-C.T."/>
            <person name="Winkler M.E."/>
        </authorList>
    </citation>
    <scope>NUCLEOTIDE SEQUENCE</scope>
</reference>
<accession>A0A382J4E7</accession>
<dbReference type="AlphaFoldDB" id="A0A382J4E7"/>
<keyword evidence="1" id="KW-0808">Transferase</keyword>
<proteinExistence type="predicted"/>
<dbReference type="GO" id="GO:0008410">
    <property type="term" value="F:CoA-transferase activity"/>
    <property type="evidence" value="ECO:0007669"/>
    <property type="project" value="TreeGrafter"/>
</dbReference>
<dbReference type="Pfam" id="PF02515">
    <property type="entry name" value="CoA_transf_3"/>
    <property type="match status" value="1"/>
</dbReference>
<dbReference type="InterPro" id="IPR050483">
    <property type="entry name" value="CoA-transferase_III_domain"/>
</dbReference>
<evidence type="ECO:0008006" key="3">
    <source>
        <dbReference type="Google" id="ProtNLM"/>
    </source>
</evidence>
<dbReference type="SUPFAM" id="SSF89796">
    <property type="entry name" value="CoA-transferase family III (CaiB/BaiF)"/>
    <property type="match status" value="1"/>
</dbReference>
<organism evidence="2">
    <name type="scientific">marine metagenome</name>
    <dbReference type="NCBI Taxonomy" id="408172"/>
    <lineage>
        <taxon>unclassified sequences</taxon>
        <taxon>metagenomes</taxon>
        <taxon>ecological metagenomes</taxon>
    </lineage>
</organism>
<dbReference type="PANTHER" id="PTHR48207">
    <property type="entry name" value="SUCCINATE--HYDROXYMETHYLGLUTARATE COA-TRANSFERASE"/>
    <property type="match status" value="1"/>
</dbReference>
<gene>
    <name evidence="2" type="ORF">METZ01_LOCUS259620</name>
</gene>
<dbReference type="EMBL" id="UINC01071674">
    <property type="protein sequence ID" value="SVC06766.1"/>
    <property type="molecule type" value="Genomic_DNA"/>
</dbReference>
<protein>
    <recommendedName>
        <fullName evidence="3">Formyl-CoA transferase</fullName>
    </recommendedName>
</protein>
<dbReference type="InterPro" id="IPR044855">
    <property type="entry name" value="CoA-Trfase_III_dom3_sf"/>
</dbReference>
<dbReference type="Gene3D" id="3.40.50.10540">
    <property type="entry name" value="Crotonobetainyl-coa:carnitine coa-transferase, domain 1"/>
    <property type="match status" value="1"/>
</dbReference>
<evidence type="ECO:0000256" key="1">
    <source>
        <dbReference type="ARBA" id="ARBA00022679"/>
    </source>
</evidence>
<dbReference type="InterPro" id="IPR003673">
    <property type="entry name" value="CoA-Trfase_fam_III"/>
</dbReference>
<feature type="non-terminal residue" evidence="2">
    <location>
        <position position="345"/>
    </location>
</feature>
<dbReference type="Gene3D" id="3.30.1540.10">
    <property type="entry name" value="formyl-coa transferase, domain 3"/>
    <property type="match status" value="1"/>
</dbReference>
<sequence>MDKALKGVKIIDMSRVQAGPSCAQLMGFLGADVIKLEDTAGGDNTRVDMAHIKGVDSVYYTIFNGNKRAMTLNLKSPEGTEIMDKLVKWADIILENFSSGVMDRLGFGYERLREINPGIIYASIKGYGDYGPYSSYKAFEYTAQATGGLMAANGLPDGPPMGTAAGIGDSGTGLHMAIGILAALRQRDKDGEGQRVEVAMQDGVVNLMRIRLIRSLSTSEPNERGVVLGKTNIPHTFACSPGGYDDYVMIHLRGYMWETVLAVMGKEDLIGDERYIDEQARNKRPKEVVDIITSWTSTKSKYEVFHEMAAAGVWCGAVISPEEVITNEHLIAREMVVDVTDDVRG</sequence>
<evidence type="ECO:0000313" key="2">
    <source>
        <dbReference type="EMBL" id="SVC06766.1"/>
    </source>
</evidence>